<comment type="caution">
    <text evidence="6">The sequence shown here is derived from an EMBL/GenBank/DDBJ whole genome shotgun (WGS) entry which is preliminary data.</text>
</comment>
<dbReference type="PANTHER" id="PTHR43400">
    <property type="entry name" value="FUMARATE REDUCTASE"/>
    <property type="match status" value="1"/>
</dbReference>
<keyword evidence="3" id="KW-0274">FAD</keyword>
<evidence type="ECO:0000259" key="5">
    <source>
        <dbReference type="Pfam" id="PF00890"/>
    </source>
</evidence>
<dbReference type="Gene3D" id="3.90.700.10">
    <property type="entry name" value="Succinate dehydrogenase/fumarate reductase flavoprotein, catalytic domain"/>
    <property type="match status" value="1"/>
</dbReference>
<keyword evidence="7" id="KW-1185">Reference proteome</keyword>
<keyword evidence="2" id="KW-0285">Flavoprotein</keyword>
<dbReference type="Proteomes" id="UP000006001">
    <property type="component" value="Unassembled WGS sequence"/>
</dbReference>
<dbReference type="InterPro" id="IPR036188">
    <property type="entry name" value="FAD/NAD-bd_sf"/>
</dbReference>
<dbReference type="HOGENOM" id="CLU_011398_4_3_11"/>
<dbReference type="STRING" id="649764.HMPREF0762_01491"/>
<dbReference type="PANTHER" id="PTHR43400:SF7">
    <property type="entry name" value="FAD-DEPENDENT OXIDOREDUCTASE 2 FAD BINDING DOMAIN-CONTAINING PROTEIN"/>
    <property type="match status" value="1"/>
</dbReference>
<comment type="cofactor">
    <cofactor evidence="1">
        <name>FAD</name>
        <dbReference type="ChEBI" id="CHEBI:57692"/>
    </cofactor>
</comment>
<proteinExistence type="predicted"/>
<dbReference type="RefSeq" id="WP_006362750.1">
    <property type="nucleotide sequence ID" value="NZ_GG700631.1"/>
</dbReference>
<reference evidence="6" key="1">
    <citation type="submission" date="2009-10" db="EMBL/GenBank/DDBJ databases">
        <authorList>
            <person name="Weinstock G."/>
            <person name="Sodergren E."/>
            <person name="Clifton S."/>
            <person name="Fulton L."/>
            <person name="Fulton B."/>
            <person name="Courtney L."/>
            <person name="Fronick C."/>
            <person name="Harrison M."/>
            <person name="Strong C."/>
            <person name="Farmer C."/>
            <person name="Delahaunty K."/>
            <person name="Markovic C."/>
            <person name="Hall O."/>
            <person name="Minx P."/>
            <person name="Tomlinson C."/>
            <person name="Mitreva M."/>
            <person name="Nelson J."/>
            <person name="Hou S."/>
            <person name="Wollam A."/>
            <person name="Pepin K.H."/>
            <person name="Johnson M."/>
            <person name="Bhonagiri V."/>
            <person name="Nash W.E."/>
            <person name="Warren W."/>
            <person name="Chinwalla A."/>
            <person name="Mardis E.R."/>
            <person name="Wilson R.K."/>
        </authorList>
    </citation>
    <scope>NUCLEOTIDE SEQUENCE [LARGE SCALE GENOMIC DNA]</scope>
    <source>
        <strain evidence="6">ATCC 700122</strain>
    </source>
</reference>
<dbReference type="SUPFAM" id="SSF51905">
    <property type="entry name" value="FAD/NAD(P)-binding domain"/>
    <property type="match status" value="1"/>
</dbReference>
<dbReference type="PROSITE" id="PS51318">
    <property type="entry name" value="TAT"/>
    <property type="match status" value="1"/>
</dbReference>
<dbReference type="eggNOG" id="COG1053">
    <property type="taxonomic scope" value="Bacteria"/>
</dbReference>
<gene>
    <name evidence="6" type="ORF">HMPREF0762_01491</name>
</gene>
<evidence type="ECO:0000256" key="4">
    <source>
        <dbReference type="ARBA" id="ARBA00023002"/>
    </source>
</evidence>
<dbReference type="InterPro" id="IPR006311">
    <property type="entry name" value="TAT_signal"/>
</dbReference>
<protein>
    <submittedName>
        <fullName evidence="6">Tat pathway signal sequence domain protein</fullName>
    </submittedName>
</protein>
<dbReference type="InterPro" id="IPR050315">
    <property type="entry name" value="FAD-oxidoreductase_2"/>
</dbReference>
<sequence>MMKREKGTAFDMDRRGFLKVAAGIGATAAAAAALPGCAPAENASKSTQGAAAAGASTAGTPSWLGEAPEIDEASIVDTIETDIVIVGGGNAGTMCATAATEAGAKVAVLEAQDQKTMTYYGLHDIANLNSHYLLDHGIEPVKVSEFVAEYQRRNRNKTNPRLVKQYAENSGEMLDWIVERAPQNVVDALVIENEPGSYVGDDYFDEGAEINGYKCYRGCVQVNFQDTAPVLIEAAEAAGSKWYWQHTGVKLITEETTESVKTTVFDKDSNTISEQMVDTPCTKVTAVIAQDADGAYHKFVGTKGIVLACGDYGGNHDMYYALQDERRALYESHGLNVDEMKCKVFGRDGSGIKMGMWAGGSIDPSPHCLVSPQVIFDSEDFPTNVLRWGAGFKVTADRLAAGAGGASQNPWGAPFVCLDMNGKRFTDEAFLGIFGTLDQVERRKPGRYFYFFDNKWKKMMSKMPPEHFSQPIGIADATDYDKLFQSWVDRGAEGAETEDGGTVCAWGANSLDELLGYMGFDDAMKKSVTKSIDQYNAYCAQGEDEDFGRDPKLLLDVSEPPFFGMYSVEEKPMLGTVALNGLVIDDDQRVLDKNYNPILGLYASGNNSGGRFAVQYSTAISGLTLGMAMTLGRVLGKALAKK</sequence>
<dbReference type="InterPro" id="IPR027477">
    <property type="entry name" value="Succ_DH/fumarate_Rdtase_cat_sf"/>
</dbReference>
<dbReference type="PRINTS" id="PR00411">
    <property type="entry name" value="PNDRDTASEI"/>
</dbReference>
<dbReference type="AlphaFoldDB" id="D0WI19"/>
<dbReference type="SUPFAM" id="SSF56425">
    <property type="entry name" value="Succinate dehydrogenase/fumarate reductase flavoprotein, catalytic domain"/>
    <property type="match status" value="1"/>
</dbReference>
<dbReference type="GO" id="GO:0033765">
    <property type="term" value="F:steroid dehydrogenase activity, acting on the CH-CH group of donors"/>
    <property type="evidence" value="ECO:0007669"/>
    <property type="project" value="UniProtKB-ARBA"/>
</dbReference>
<evidence type="ECO:0000313" key="7">
    <source>
        <dbReference type="Proteomes" id="UP000006001"/>
    </source>
</evidence>
<dbReference type="InterPro" id="IPR003953">
    <property type="entry name" value="FAD-dep_OxRdtase_2_FAD-bd"/>
</dbReference>
<evidence type="ECO:0000256" key="2">
    <source>
        <dbReference type="ARBA" id="ARBA00022630"/>
    </source>
</evidence>
<dbReference type="Gene3D" id="3.50.50.60">
    <property type="entry name" value="FAD/NAD(P)-binding domain"/>
    <property type="match status" value="2"/>
</dbReference>
<organism evidence="6 7">
    <name type="scientific">Slackia exigua (strain ATCC 700122 / DSM 15923 / CIP 105133 / JCM 11022 / KCTC 5966 / S-7)</name>
    <dbReference type="NCBI Taxonomy" id="649764"/>
    <lineage>
        <taxon>Bacteria</taxon>
        <taxon>Bacillati</taxon>
        <taxon>Actinomycetota</taxon>
        <taxon>Coriobacteriia</taxon>
        <taxon>Eggerthellales</taxon>
        <taxon>Eggerthellaceae</taxon>
        <taxon>Slackia</taxon>
    </lineage>
</organism>
<evidence type="ECO:0000256" key="1">
    <source>
        <dbReference type="ARBA" id="ARBA00001974"/>
    </source>
</evidence>
<name>D0WI19_SLAES</name>
<evidence type="ECO:0000256" key="3">
    <source>
        <dbReference type="ARBA" id="ARBA00022827"/>
    </source>
</evidence>
<dbReference type="Pfam" id="PF00890">
    <property type="entry name" value="FAD_binding_2"/>
    <property type="match status" value="1"/>
</dbReference>
<dbReference type="EMBL" id="ACUX02000016">
    <property type="protein sequence ID" value="EEZ60686.1"/>
    <property type="molecule type" value="Genomic_DNA"/>
</dbReference>
<keyword evidence="4" id="KW-0560">Oxidoreductase</keyword>
<feature type="domain" description="FAD-dependent oxidoreductase 2 FAD-binding" evidence="5">
    <location>
        <begin position="82"/>
        <end position="610"/>
    </location>
</feature>
<dbReference type="GeneID" id="85008376"/>
<dbReference type="OrthoDB" id="3173934at2"/>
<evidence type="ECO:0000313" key="6">
    <source>
        <dbReference type="EMBL" id="EEZ60686.1"/>
    </source>
</evidence>
<accession>D0WI19</accession>